<sequence>MGDDLLEIERIYIRNKYQGKGLGRHLINKAMEIAVAQNKKSIWLGVWENDNAIGFYKKIGFIHETRNMEFNEHRTKALALQCKQLKY</sequence>
<dbReference type="OrthoDB" id="7205533at2"/>
<reference evidence="4 5" key="1">
    <citation type="submission" date="2018-03" db="EMBL/GenBank/DDBJ databases">
        <title>Aerobic endospore-forming bacteria genome sequencing and assembly.</title>
        <authorList>
            <person name="Cavalcante D.A."/>
            <person name="Driks A."/>
            <person name="Putonti C."/>
            <person name="De-Souza M.T."/>
        </authorList>
    </citation>
    <scope>NUCLEOTIDE SEQUENCE [LARGE SCALE GENOMIC DNA]</scope>
    <source>
        <strain evidence="4 5">SDF0037</strain>
    </source>
</reference>
<dbReference type="GO" id="GO:0016747">
    <property type="term" value="F:acyltransferase activity, transferring groups other than amino-acyl groups"/>
    <property type="evidence" value="ECO:0007669"/>
    <property type="project" value="InterPro"/>
</dbReference>
<accession>A0A544UQF7</accession>
<dbReference type="Proteomes" id="UP000317944">
    <property type="component" value="Unassembled WGS sequence"/>
</dbReference>
<dbReference type="InterPro" id="IPR050680">
    <property type="entry name" value="YpeA/RimI_acetyltransf"/>
</dbReference>
<comment type="caution">
    <text evidence="4">The sequence shown here is derived from an EMBL/GenBank/DDBJ whole genome shotgun (WGS) entry which is preliminary data.</text>
</comment>
<dbReference type="CDD" id="cd04301">
    <property type="entry name" value="NAT_SF"/>
    <property type="match status" value="1"/>
</dbReference>
<dbReference type="SUPFAM" id="SSF55729">
    <property type="entry name" value="Acyl-CoA N-acyltransferases (Nat)"/>
    <property type="match status" value="1"/>
</dbReference>
<dbReference type="InterPro" id="IPR000182">
    <property type="entry name" value="GNAT_dom"/>
</dbReference>
<protein>
    <submittedName>
        <fullName evidence="4">GNAT family N-acetyltransferase</fullName>
    </submittedName>
</protein>
<evidence type="ECO:0000313" key="5">
    <source>
        <dbReference type="Proteomes" id="UP000317944"/>
    </source>
</evidence>
<dbReference type="Pfam" id="PF00583">
    <property type="entry name" value="Acetyltransf_1"/>
    <property type="match status" value="1"/>
</dbReference>
<evidence type="ECO:0000256" key="1">
    <source>
        <dbReference type="ARBA" id="ARBA00022679"/>
    </source>
</evidence>
<dbReference type="Gene3D" id="3.40.630.30">
    <property type="match status" value="1"/>
</dbReference>
<evidence type="ECO:0000256" key="2">
    <source>
        <dbReference type="ARBA" id="ARBA00023315"/>
    </source>
</evidence>
<feature type="domain" description="N-acetyltransferase" evidence="3">
    <location>
        <begin position="1"/>
        <end position="85"/>
    </location>
</feature>
<evidence type="ECO:0000313" key="4">
    <source>
        <dbReference type="EMBL" id="TQR36065.1"/>
    </source>
</evidence>
<gene>
    <name evidence="4" type="ORF">C7Y47_07240</name>
</gene>
<dbReference type="EMBL" id="SADV01000004">
    <property type="protein sequence ID" value="TQR36065.1"/>
    <property type="molecule type" value="Genomic_DNA"/>
</dbReference>
<keyword evidence="1" id="KW-0808">Transferase</keyword>
<name>A0A544UQF7_LYSSH</name>
<dbReference type="PANTHER" id="PTHR43420">
    <property type="entry name" value="ACETYLTRANSFERASE"/>
    <property type="match status" value="1"/>
</dbReference>
<evidence type="ECO:0000259" key="3">
    <source>
        <dbReference type="PROSITE" id="PS51186"/>
    </source>
</evidence>
<dbReference type="AlphaFoldDB" id="A0A544UQF7"/>
<dbReference type="PROSITE" id="PS51186">
    <property type="entry name" value="GNAT"/>
    <property type="match status" value="1"/>
</dbReference>
<dbReference type="InterPro" id="IPR016181">
    <property type="entry name" value="Acyl_CoA_acyltransferase"/>
</dbReference>
<proteinExistence type="predicted"/>
<keyword evidence="2" id="KW-0012">Acyltransferase</keyword>
<organism evidence="4 5">
    <name type="scientific">Lysinibacillus sphaericus</name>
    <name type="common">Bacillus sphaericus</name>
    <dbReference type="NCBI Taxonomy" id="1421"/>
    <lineage>
        <taxon>Bacteria</taxon>
        <taxon>Bacillati</taxon>
        <taxon>Bacillota</taxon>
        <taxon>Bacilli</taxon>
        <taxon>Bacillales</taxon>
        <taxon>Bacillaceae</taxon>
        <taxon>Lysinibacillus</taxon>
    </lineage>
</organism>